<evidence type="ECO:0000313" key="2">
    <source>
        <dbReference type="Proteomes" id="UP001064489"/>
    </source>
</evidence>
<organism evidence="1 2">
    <name type="scientific">Acer negundo</name>
    <name type="common">Box elder</name>
    <dbReference type="NCBI Taxonomy" id="4023"/>
    <lineage>
        <taxon>Eukaryota</taxon>
        <taxon>Viridiplantae</taxon>
        <taxon>Streptophyta</taxon>
        <taxon>Embryophyta</taxon>
        <taxon>Tracheophyta</taxon>
        <taxon>Spermatophyta</taxon>
        <taxon>Magnoliopsida</taxon>
        <taxon>eudicotyledons</taxon>
        <taxon>Gunneridae</taxon>
        <taxon>Pentapetalae</taxon>
        <taxon>rosids</taxon>
        <taxon>malvids</taxon>
        <taxon>Sapindales</taxon>
        <taxon>Sapindaceae</taxon>
        <taxon>Hippocastanoideae</taxon>
        <taxon>Acereae</taxon>
        <taxon>Acer</taxon>
    </lineage>
</organism>
<protein>
    <submittedName>
        <fullName evidence="1">Uncharacterized protein</fullName>
    </submittedName>
</protein>
<accession>A0AAD5IK46</accession>
<evidence type="ECO:0000313" key="1">
    <source>
        <dbReference type="EMBL" id="KAI9165804.1"/>
    </source>
</evidence>
<name>A0AAD5IK46_ACENE</name>
<dbReference type="Proteomes" id="UP001064489">
    <property type="component" value="Chromosome 10"/>
</dbReference>
<gene>
    <name evidence="1" type="ORF">LWI28_020797</name>
</gene>
<dbReference type="AlphaFoldDB" id="A0AAD5IK46"/>
<sequence>MNLQEQQEVSPSLSVFSRLDRLHNLVQLLEESHSSSGVIRKMKKEDDFKTLLSALEEVHRKGTLIERLTLLENRVLQLSLEMEAVGNTSGSRSEKVEDKLDFEQQSGLLTLESRSERSRTR</sequence>
<dbReference type="EMBL" id="JAJSOW010000105">
    <property type="protein sequence ID" value="KAI9165804.1"/>
    <property type="molecule type" value="Genomic_DNA"/>
</dbReference>
<comment type="caution">
    <text evidence="1">The sequence shown here is derived from an EMBL/GenBank/DDBJ whole genome shotgun (WGS) entry which is preliminary data.</text>
</comment>
<keyword evidence="2" id="KW-1185">Reference proteome</keyword>
<dbReference type="PANTHER" id="PTHR34190">
    <property type="entry name" value="EXPRESSED PROTEIN"/>
    <property type="match status" value="1"/>
</dbReference>
<proteinExistence type="predicted"/>
<reference evidence="1" key="2">
    <citation type="submission" date="2023-02" db="EMBL/GenBank/DDBJ databases">
        <authorList>
            <person name="Swenson N.G."/>
            <person name="Wegrzyn J.L."/>
            <person name="Mcevoy S.L."/>
        </authorList>
    </citation>
    <scope>NUCLEOTIDE SEQUENCE</scope>
    <source>
        <strain evidence="1">91603</strain>
        <tissue evidence="1">Leaf</tissue>
    </source>
</reference>
<reference evidence="1" key="1">
    <citation type="journal article" date="2022" name="Plant J.">
        <title>Strategies of tolerance reflected in two North American maple genomes.</title>
        <authorList>
            <person name="McEvoy S.L."/>
            <person name="Sezen U.U."/>
            <person name="Trouern-Trend A."/>
            <person name="McMahon S.M."/>
            <person name="Schaberg P.G."/>
            <person name="Yang J."/>
            <person name="Wegrzyn J.L."/>
            <person name="Swenson N.G."/>
        </authorList>
    </citation>
    <scope>NUCLEOTIDE SEQUENCE</scope>
    <source>
        <strain evidence="1">91603</strain>
    </source>
</reference>
<dbReference type="PANTHER" id="PTHR34190:SF10">
    <property type="entry name" value="TERNARY COMPLEX FACTOR MIP1 LEUCINE-ZIPPER DOMAIN-CONTAINING PROTEIN"/>
    <property type="match status" value="1"/>
</dbReference>